<dbReference type="PROSITE" id="PS00614">
    <property type="entry name" value="IGPS"/>
    <property type="match status" value="1"/>
</dbReference>
<accession>A0ABX8WP31</accession>
<evidence type="ECO:0000256" key="8">
    <source>
        <dbReference type="ARBA" id="ARBA00023239"/>
    </source>
</evidence>
<feature type="domain" description="Indole-3-glycerol phosphate synthase" evidence="9">
    <location>
        <begin position="44"/>
        <end position="266"/>
    </location>
</feature>
<evidence type="ECO:0000256" key="6">
    <source>
        <dbReference type="ARBA" id="ARBA00022822"/>
    </source>
</evidence>
<sequence>MRDFDLPELEQVLAIAGLDGSTHLGRVVLSEAQRMKETEPAALEARPCAGRFAAALQDAKQRRGGAVIAEFKRASPSLGAFAADRDFDTQLRAYQAGGAACVSVLAEPALFQGSVEDVRAAARYGMPRIYKGFVMGAAHLQEAQASGAEAVLLIARVLKGYTAQFAAAARQAGLEPLIELHDLGEIAFARDAGAQLIGINARDLASFAIGSPDASPLRDAFPDALLIRESGLREPQDIKDAFAQGFDAVLIGEALMRSDNPRAFLEAAYA</sequence>
<dbReference type="InterPro" id="IPR013785">
    <property type="entry name" value="Aldolase_TIM"/>
</dbReference>
<keyword evidence="5" id="KW-0210">Decarboxylase</keyword>
<comment type="pathway">
    <text evidence="2">Amino-acid biosynthesis; L-tryptophan biosynthesis; L-tryptophan from chorismate: step 4/5.</text>
</comment>
<dbReference type="InterPro" id="IPR013798">
    <property type="entry name" value="Indole-3-glycerol_P_synth_dom"/>
</dbReference>
<dbReference type="InterPro" id="IPR011060">
    <property type="entry name" value="RibuloseP-bd_barrel"/>
</dbReference>
<dbReference type="PANTHER" id="PTHR22854:SF2">
    <property type="entry name" value="INDOLE-3-GLYCEROL-PHOSPHATE SYNTHASE"/>
    <property type="match status" value="1"/>
</dbReference>
<dbReference type="InterPro" id="IPR045186">
    <property type="entry name" value="Indole-3-glycerol_P_synth"/>
</dbReference>
<dbReference type="RefSeq" id="WP_220379819.1">
    <property type="nucleotide sequence ID" value="NZ_CP080544.1"/>
</dbReference>
<evidence type="ECO:0000256" key="2">
    <source>
        <dbReference type="ARBA" id="ARBA00004696"/>
    </source>
</evidence>
<keyword evidence="4" id="KW-0028">Amino-acid biosynthesis</keyword>
<dbReference type="Gene3D" id="3.20.20.70">
    <property type="entry name" value="Aldolase class I"/>
    <property type="match status" value="1"/>
</dbReference>
<dbReference type="Proteomes" id="UP000824755">
    <property type="component" value="Chromosome"/>
</dbReference>
<reference evidence="10 11" key="1">
    <citation type="submission" date="2021-08" db="EMBL/GenBank/DDBJ databases">
        <title>Lysobacter sp. strain CJ11 Genome sequencing and assembly.</title>
        <authorList>
            <person name="Kim I."/>
        </authorList>
    </citation>
    <scope>NUCLEOTIDE SEQUENCE [LARGE SCALE GENOMIC DNA]</scope>
    <source>
        <strain evidence="10 11">CJ11</strain>
    </source>
</reference>
<dbReference type="Pfam" id="PF00218">
    <property type="entry name" value="IGPS"/>
    <property type="match status" value="1"/>
</dbReference>
<gene>
    <name evidence="10" type="ORF">H8L67_00285</name>
</gene>
<keyword evidence="8" id="KW-0456">Lyase</keyword>
<name>A0ABX8WP31_9GAMM</name>
<protein>
    <recommendedName>
        <fullName evidence="3">indole-3-glycerol-phosphate synthase</fullName>
        <ecNumber evidence="3">4.1.1.48</ecNumber>
    </recommendedName>
</protein>
<comment type="catalytic activity">
    <reaction evidence="1">
        <text>1-(2-carboxyphenylamino)-1-deoxy-D-ribulose 5-phosphate + H(+) = (1S,2R)-1-C-(indol-3-yl)glycerol 3-phosphate + CO2 + H2O</text>
        <dbReference type="Rhea" id="RHEA:23476"/>
        <dbReference type="ChEBI" id="CHEBI:15377"/>
        <dbReference type="ChEBI" id="CHEBI:15378"/>
        <dbReference type="ChEBI" id="CHEBI:16526"/>
        <dbReference type="ChEBI" id="CHEBI:58613"/>
        <dbReference type="ChEBI" id="CHEBI:58866"/>
        <dbReference type="EC" id="4.1.1.48"/>
    </reaction>
</comment>
<evidence type="ECO:0000256" key="7">
    <source>
        <dbReference type="ARBA" id="ARBA00023141"/>
    </source>
</evidence>
<evidence type="ECO:0000313" key="11">
    <source>
        <dbReference type="Proteomes" id="UP000824755"/>
    </source>
</evidence>
<evidence type="ECO:0000256" key="3">
    <source>
        <dbReference type="ARBA" id="ARBA00012362"/>
    </source>
</evidence>
<dbReference type="PANTHER" id="PTHR22854">
    <property type="entry name" value="TRYPTOPHAN BIOSYNTHESIS PROTEIN"/>
    <property type="match status" value="1"/>
</dbReference>
<dbReference type="EMBL" id="CP080544">
    <property type="protein sequence ID" value="QYR53000.1"/>
    <property type="molecule type" value="Genomic_DNA"/>
</dbReference>
<proteinExistence type="predicted"/>
<dbReference type="CDD" id="cd00331">
    <property type="entry name" value="IGPS"/>
    <property type="match status" value="1"/>
</dbReference>
<evidence type="ECO:0000256" key="5">
    <source>
        <dbReference type="ARBA" id="ARBA00022793"/>
    </source>
</evidence>
<organism evidence="10 11">
    <name type="scientific">Lysobacter soyae</name>
    <dbReference type="NCBI Taxonomy" id="2764185"/>
    <lineage>
        <taxon>Bacteria</taxon>
        <taxon>Pseudomonadati</taxon>
        <taxon>Pseudomonadota</taxon>
        <taxon>Gammaproteobacteria</taxon>
        <taxon>Lysobacterales</taxon>
        <taxon>Lysobacteraceae</taxon>
        <taxon>Lysobacter</taxon>
    </lineage>
</organism>
<keyword evidence="7" id="KW-0057">Aromatic amino acid biosynthesis</keyword>
<evidence type="ECO:0000256" key="4">
    <source>
        <dbReference type="ARBA" id="ARBA00022605"/>
    </source>
</evidence>
<keyword evidence="11" id="KW-1185">Reference proteome</keyword>
<dbReference type="EC" id="4.1.1.48" evidence="3"/>
<evidence type="ECO:0000256" key="1">
    <source>
        <dbReference type="ARBA" id="ARBA00001633"/>
    </source>
</evidence>
<evidence type="ECO:0000313" key="10">
    <source>
        <dbReference type="EMBL" id="QYR53000.1"/>
    </source>
</evidence>
<dbReference type="SUPFAM" id="SSF51366">
    <property type="entry name" value="Ribulose-phoshate binding barrel"/>
    <property type="match status" value="1"/>
</dbReference>
<keyword evidence="6" id="KW-0822">Tryptophan biosynthesis</keyword>
<dbReference type="InterPro" id="IPR001468">
    <property type="entry name" value="Indole-3-GlycerolPSynthase_CS"/>
</dbReference>
<evidence type="ECO:0000259" key="9">
    <source>
        <dbReference type="Pfam" id="PF00218"/>
    </source>
</evidence>